<evidence type="ECO:0000256" key="3">
    <source>
        <dbReference type="ARBA" id="ARBA00011037"/>
    </source>
</evidence>
<comment type="catalytic activity">
    <reaction evidence="1 7">
        <text>3-dehydroquinate = 3-dehydroshikimate + H2O</text>
        <dbReference type="Rhea" id="RHEA:21096"/>
        <dbReference type="ChEBI" id="CHEBI:15377"/>
        <dbReference type="ChEBI" id="CHEBI:16630"/>
        <dbReference type="ChEBI" id="CHEBI:32364"/>
        <dbReference type="EC" id="4.2.1.10"/>
    </reaction>
</comment>
<feature type="active site" description="Proton donor" evidence="7 8">
    <location>
        <position position="102"/>
    </location>
</feature>
<dbReference type="GO" id="GO:0009073">
    <property type="term" value="P:aromatic amino acid family biosynthetic process"/>
    <property type="evidence" value="ECO:0007669"/>
    <property type="project" value="UniProtKB-KW"/>
</dbReference>
<feature type="binding site" evidence="7 9">
    <location>
        <position position="89"/>
    </location>
    <ligand>
        <name>substrate</name>
    </ligand>
</feature>
<name>A0A0M1VX19_FUSVC</name>
<dbReference type="GO" id="GO:0003855">
    <property type="term" value="F:3-dehydroquinate dehydratase activity"/>
    <property type="evidence" value="ECO:0007669"/>
    <property type="project" value="UniProtKB-UniRule"/>
</dbReference>
<dbReference type="UniPathway" id="UPA00053">
    <property type="reaction ID" value="UER00086"/>
</dbReference>
<dbReference type="SUPFAM" id="SSF52304">
    <property type="entry name" value="Type II 3-dehydroquinate dehydratase"/>
    <property type="match status" value="1"/>
</dbReference>
<dbReference type="GO" id="GO:0008652">
    <property type="term" value="P:amino acid biosynthetic process"/>
    <property type="evidence" value="ECO:0007669"/>
    <property type="project" value="UniProtKB-KW"/>
</dbReference>
<keyword evidence="6 7" id="KW-0456">Lyase</keyword>
<keyword evidence="7" id="KW-0057">Aromatic amino acid biosynthesis</keyword>
<organism evidence="11 12">
    <name type="scientific">Fusobacterium vincentii 4_1_13</name>
    <dbReference type="NCBI Taxonomy" id="469606"/>
    <lineage>
        <taxon>Bacteria</taxon>
        <taxon>Fusobacteriati</taxon>
        <taxon>Fusobacteriota</taxon>
        <taxon>Fusobacteriia</taxon>
        <taxon>Fusobacteriales</taxon>
        <taxon>Fusobacteriaceae</taxon>
        <taxon>Fusobacterium</taxon>
    </lineage>
</organism>
<evidence type="ECO:0000313" key="12">
    <source>
        <dbReference type="Proteomes" id="UP000004925"/>
    </source>
</evidence>
<dbReference type="HOGENOM" id="CLU_090968_3_0_0"/>
<keyword evidence="7" id="KW-0028">Amino-acid biosynthesis</keyword>
<dbReference type="PIRSF" id="PIRSF001399">
    <property type="entry name" value="DHquinase_II"/>
    <property type="match status" value="1"/>
</dbReference>
<evidence type="ECO:0000256" key="4">
    <source>
        <dbReference type="ARBA" id="ARBA00011193"/>
    </source>
</evidence>
<feature type="binding site" evidence="7 9">
    <location>
        <position position="113"/>
    </location>
    <ligand>
        <name>substrate</name>
    </ligand>
</feature>
<dbReference type="Pfam" id="PF01220">
    <property type="entry name" value="DHquinase_II"/>
    <property type="match status" value="1"/>
</dbReference>
<comment type="similarity">
    <text evidence="3 7">Belongs to the type-II 3-dehydroquinase family.</text>
</comment>
<dbReference type="InterPro" id="IPR036441">
    <property type="entry name" value="DHquinase_II_sf"/>
</dbReference>
<evidence type="ECO:0000256" key="2">
    <source>
        <dbReference type="ARBA" id="ARBA00004902"/>
    </source>
</evidence>
<dbReference type="PANTHER" id="PTHR21272">
    <property type="entry name" value="CATABOLIC 3-DEHYDROQUINASE"/>
    <property type="match status" value="1"/>
</dbReference>
<feature type="site" description="Transition state stabilizer" evidence="7 10">
    <location>
        <position position="17"/>
    </location>
</feature>
<evidence type="ECO:0000256" key="5">
    <source>
        <dbReference type="ARBA" id="ARBA00012060"/>
    </source>
</evidence>
<evidence type="ECO:0000256" key="1">
    <source>
        <dbReference type="ARBA" id="ARBA00001864"/>
    </source>
</evidence>
<gene>
    <name evidence="7" type="primary">aroQ</name>
    <name evidence="11" type="ORF">FSCG_01938</name>
</gene>
<comment type="pathway">
    <text evidence="2 7">Metabolic intermediate biosynthesis; chorismate biosynthesis; chorismate from D-erythrose 4-phosphate and phosphoenolpyruvate: step 3/7.</text>
</comment>
<protein>
    <recommendedName>
        <fullName evidence="5 7">3-dehydroquinate dehydratase</fullName>
        <shortName evidence="7">3-dehydroquinase</shortName>
        <ecNumber evidence="5 7">4.2.1.10</ecNumber>
    </recommendedName>
    <alternativeName>
        <fullName evidence="7">Type II DHQase</fullName>
    </alternativeName>
</protein>
<dbReference type="eggNOG" id="COG0757">
    <property type="taxonomic scope" value="Bacteria"/>
</dbReference>
<dbReference type="AlphaFoldDB" id="A0A0M1VX19"/>
<dbReference type="CDD" id="cd00466">
    <property type="entry name" value="DHQase_II"/>
    <property type="match status" value="1"/>
</dbReference>
<dbReference type="NCBIfam" id="NF003807">
    <property type="entry name" value="PRK05395.1-4"/>
    <property type="match status" value="1"/>
</dbReference>
<feature type="active site" description="Proton acceptor" evidence="7 8">
    <location>
        <position position="22"/>
    </location>
</feature>
<evidence type="ECO:0000313" key="11">
    <source>
        <dbReference type="EMBL" id="EEO41225.1"/>
    </source>
</evidence>
<dbReference type="EC" id="4.2.1.10" evidence="5 7"/>
<proteinExistence type="inferred from homology"/>
<evidence type="ECO:0000256" key="9">
    <source>
        <dbReference type="PIRSR" id="PIRSR001399-2"/>
    </source>
</evidence>
<dbReference type="GO" id="GO:0019631">
    <property type="term" value="P:quinate catabolic process"/>
    <property type="evidence" value="ECO:0007669"/>
    <property type="project" value="TreeGrafter"/>
</dbReference>
<dbReference type="Proteomes" id="UP000004925">
    <property type="component" value="Unassembled WGS sequence"/>
</dbReference>
<feature type="binding site" evidence="7 9">
    <location>
        <begin position="103"/>
        <end position="104"/>
    </location>
    <ligand>
        <name>substrate</name>
    </ligand>
</feature>
<dbReference type="HAMAP" id="MF_00169">
    <property type="entry name" value="AroQ"/>
    <property type="match status" value="1"/>
</dbReference>
<evidence type="ECO:0000256" key="7">
    <source>
        <dbReference type="HAMAP-Rule" id="MF_00169"/>
    </source>
</evidence>
<dbReference type="NCBIfam" id="NF003805">
    <property type="entry name" value="PRK05395.1-2"/>
    <property type="match status" value="1"/>
</dbReference>
<accession>A0A0M1VX19</accession>
<dbReference type="GO" id="GO:0009423">
    <property type="term" value="P:chorismate biosynthetic process"/>
    <property type="evidence" value="ECO:0007669"/>
    <property type="project" value="UniProtKB-UniRule"/>
</dbReference>
<dbReference type="EMBL" id="ACDE02000015">
    <property type="protein sequence ID" value="EEO41225.1"/>
    <property type="molecule type" value="Genomic_DNA"/>
</dbReference>
<evidence type="ECO:0000256" key="10">
    <source>
        <dbReference type="PIRSR" id="PIRSR001399-3"/>
    </source>
</evidence>
<comment type="subunit">
    <text evidence="4 7">Homododecamer.</text>
</comment>
<comment type="function">
    <text evidence="7">Catalyzes a trans-dehydration via an enolate intermediate.</text>
</comment>
<sequence>MKIMVINGSNLNMLGIREKNIYGTFSYDDLCKYIETYPEFNDKNIEFKFLQSNVEGEIVNFIQEAYNKKYDGIILNAGGYTHTSVAIHDAIKAVNIPTVEVHISNIHAREDFRKVCITSPACIGQITGLGKFGYILGVKFLLQNAQGDNNGNK</sequence>
<feature type="binding site" evidence="7 9">
    <location>
        <position position="76"/>
    </location>
    <ligand>
        <name>substrate</name>
    </ligand>
</feature>
<dbReference type="NCBIfam" id="NF003806">
    <property type="entry name" value="PRK05395.1-3"/>
    <property type="match status" value="1"/>
</dbReference>
<dbReference type="PANTHER" id="PTHR21272:SF3">
    <property type="entry name" value="CATABOLIC 3-DEHYDROQUINASE"/>
    <property type="match status" value="1"/>
</dbReference>
<evidence type="ECO:0000256" key="8">
    <source>
        <dbReference type="PIRSR" id="PIRSR001399-1"/>
    </source>
</evidence>
<feature type="binding site" evidence="7 9">
    <location>
        <position position="82"/>
    </location>
    <ligand>
        <name>substrate</name>
    </ligand>
</feature>
<dbReference type="RefSeq" id="WP_008803591.1">
    <property type="nucleotide sequence ID" value="NZ_KQ235736.1"/>
</dbReference>
<reference evidence="11 12" key="1">
    <citation type="submission" date="2011-10" db="EMBL/GenBank/DDBJ databases">
        <title>The Genome Sequence of Fusobacterium sp. 4_1_13.</title>
        <authorList>
            <consortium name="The Broad Institute Genome Sequencing Platform"/>
            <person name="Earl A."/>
            <person name="Ward D."/>
            <person name="Feldgarden M."/>
            <person name="Gevers D."/>
            <person name="Strauss J."/>
            <person name="Ambrose C."/>
            <person name="Allen-Vercoe E."/>
            <person name="Young S.K."/>
            <person name="Zeng Q."/>
            <person name="Gargeya S."/>
            <person name="Fitzgerald M."/>
            <person name="Haas B."/>
            <person name="Abouelleil A."/>
            <person name="Alvarado L."/>
            <person name="Arachchi H.M."/>
            <person name="Berlin A."/>
            <person name="Brown A."/>
            <person name="Chapman S.B."/>
            <person name="Chen Z."/>
            <person name="Dunbar C."/>
            <person name="Freedman E."/>
            <person name="Gearin G."/>
            <person name="Goldberg J."/>
            <person name="Griggs A."/>
            <person name="Gujja S."/>
            <person name="Heiman D."/>
            <person name="Howarth C."/>
            <person name="Larson L."/>
            <person name="Lui A."/>
            <person name="MacDonald P.J."/>
            <person name="Montmayeur A."/>
            <person name="Murphy C."/>
            <person name="Neiman D."/>
            <person name="Pearson M."/>
            <person name="Priest M."/>
            <person name="Roberts A."/>
            <person name="Saif S."/>
            <person name="Shea T."/>
            <person name="Shenoy N."/>
            <person name="Sisk P."/>
            <person name="Stolte C."/>
            <person name="Sykes S."/>
            <person name="Wortman J."/>
            <person name="Nusbaum C."/>
            <person name="Birren B."/>
        </authorList>
    </citation>
    <scope>NUCLEOTIDE SEQUENCE [LARGE SCALE GENOMIC DNA]</scope>
    <source>
        <strain evidence="11 12">4_1_13</strain>
    </source>
</reference>
<evidence type="ECO:0000256" key="6">
    <source>
        <dbReference type="ARBA" id="ARBA00023239"/>
    </source>
</evidence>
<dbReference type="Gene3D" id="3.40.50.9100">
    <property type="entry name" value="Dehydroquinase, class II"/>
    <property type="match status" value="1"/>
</dbReference>
<dbReference type="NCBIfam" id="TIGR01088">
    <property type="entry name" value="aroQ"/>
    <property type="match status" value="1"/>
</dbReference>
<comment type="caution">
    <text evidence="11">The sequence shown here is derived from an EMBL/GenBank/DDBJ whole genome shotgun (WGS) entry which is preliminary data.</text>
</comment>
<dbReference type="InterPro" id="IPR001874">
    <property type="entry name" value="DHquinase_II"/>
</dbReference>